<organism evidence="3 4">
    <name type="scientific">Jiella mangrovi</name>
    <dbReference type="NCBI Taxonomy" id="2821407"/>
    <lineage>
        <taxon>Bacteria</taxon>
        <taxon>Pseudomonadati</taxon>
        <taxon>Pseudomonadota</taxon>
        <taxon>Alphaproteobacteria</taxon>
        <taxon>Hyphomicrobiales</taxon>
        <taxon>Aurantimonadaceae</taxon>
        <taxon>Jiella</taxon>
    </lineage>
</organism>
<dbReference type="Proteomes" id="UP000678276">
    <property type="component" value="Unassembled WGS sequence"/>
</dbReference>
<gene>
    <name evidence="3" type="ORF">J6595_07590</name>
</gene>
<dbReference type="Gene3D" id="3.40.1620.10">
    <property type="entry name" value="YefM-like domain"/>
    <property type="match status" value="1"/>
</dbReference>
<evidence type="ECO:0000256" key="2">
    <source>
        <dbReference type="RuleBase" id="RU362080"/>
    </source>
</evidence>
<name>A0ABS4BF96_9HYPH</name>
<dbReference type="RefSeq" id="WP_209593865.1">
    <property type="nucleotide sequence ID" value="NZ_JAGJCF010000004.1"/>
</dbReference>
<keyword evidence="4" id="KW-1185">Reference proteome</keyword>
<comment type="similarity">
    <text evidence="1 2">Belongs to the phD/YefM antitoxin family.</text>
</comment>
<dbReference type="NCBIfam" id="TIGR01552">
    <property type="entry name" value="phd_fam"/>
    <property type="match status" value="1"/>
</dbReference>
<dbReference type="InterPro" id="IPR006442">
    <property type="entry name" value="Antitoxin_Phd/YefM"/>
</dbReference>
<protein>
    <recommendedName>
        <fullName evidence="2">Antitoxin</fullName>
    </recommendedName>
</protein>
<dbReference type="InterPro" id="IPR036165">
    <property type="entry name" value="YefM-like_sf"/>
</dbReference>
<dbReference type="SUPFAM" id="SSF143120">
    <property type="entry name" value="YefM-like"/>
    <property type="match status" value="1"/>
</dbReference>
<accession>A0ABS4BF96</accession>
<comment type="caution">
    <text evidence="3">The sequence shown here is derived from an EMBL/GenBank/DDBJ whole genome shotgun (WGS) entry which is preliminary data.</text>
</comment>
<evidence type="ECO:0000313" key="3">
    <source>
        <dbReference type="EMBL" id="MBP0615438.1"/>
    </source>
</evidence>
<comment type="function">
    <text evidence="2">Antitoxin component of a type II toxin-antitoxin (TA) system.</text>
</comment>
<evidence type="ECO:0000313" key="4">
    <source>
        <dbReference type="Proteomes" id="UP000678276"/>
    </source>
</evidence>
<evidence type="ECO:0000256" key="1">
    <source>
        <dbReference type="ARBA" id="ARBA00009981"/>
    </source>
</evidence>
<sequence length="84" mass="9072">MSNVSFQEAESDLATLVDRAARGEVVTITRDGAPVAAIVPIESAGTTRAPRENRKPGLVELLMAFPAGDEVFERNRSPSRDVDF</sequence>
<reference evidence="3 4" key="1">
    <citation type="submission" date="2021-04" db="EMBL/GenBank/DDBJ databases">
        <title>Whole genome sequence of Jiella sp. KSK16Y-1.</title>
        <authorList>
            <person name="Tuo L."/>
        </authorList>
    </citation>
    <scope>NUCLEOTIDE SEQUENCE [LARGE SCALE GENOMIC DNA]</scope>
    <source>
        <strain evidence="3 4">KSK16Y-1</strain>
    </source>
</reference>
<dbReference type="Pfam" id="PF02604">
    <property type="entry name" value="PhdYeFM_antitox"/>
    <property type="match status" value="1"/>
</dbReference>
<proteinExistence type="inferred from homology"/>
<dbReference type="EMBL" id="JAGJCF010000004">
    <property type="protein sequence ID" value="MBP0615438.1"/>
    <property type="molecule type" value="Genomic_DNA"/>
</dbReference>